<keyword evidence="3" id="KW-1185">Reference proteome</keyword>
<proteinExistence type="predicted"/>
<reference evidence="2 3" key="1">
    <citation type="submission" date="2020-08" db="EMBL/GenBank/DDBJ databases">
        <title>Genomic Encyclopedia of Type Strains, Phase IV (KMG-IV): sequencing the most valuable type-strain genomes for metagenomic binning, comparative biology and taxonomic classification.</title>
        <authorList>
            <person name="Goeker M."/>
        </authorList>
    </citation>
    <scope>NUCLEOTIDE SEQUENCE [LARGE SCALE GENOMIC DNA]</scope>
    <source>
        <strain evidence="2 3">DSM 103526</strain>
    </source>
</reference>
<keyword evidence="1" id="KW-1133">Transmembrane helix</keyword>
<feature type="transmembrane region" description="Helical" evidence="1">
    <location>
        <begin position="57"/>
        <end position="77"/>
    </location>
</feature>
<gene>
    <name evidence="2" type="ORF">HNQ80_002067</name>
</gene>
<name>A0A841KR43_9FIRM</name>
<comment type="caution">
    <text evidence="2">The sequence shown here is derived from an EMBL/GenBank/DDBJ whole genome shotgun (WGS) entry which is preliminary data.</text>
</comment>
<evidence type="ECO:0000313" key="2">
    <source>
        <dbReference type="EMBL" id="MBB6215976.1"/>
    </source>
</evidence>
<dbReference type="RefSeq" id="WP_184310522.1">
    <property type="nucleotide sequence ID" value="NZ_JACHEN010000011.1"/>
</dbReference>
<feature type="transmembrane region" description="Helical" evidence="1">
    <location>
        <begin position="83"/>
        <end position="103"/>
    </location>
</feature>
<keyword evidence="1" id="KW-0812">Transmembrane</keyword>
<organism evidence="2 3">
    <name type="scientific">Anaerosolibacter carboniphilus</name>
    <dbReference type="NCBI Taxonomy" id="1417629"/>
    <lineage>
        <taxon>Bacteria</taxon>
        <taxon>Bacillati</taxon>
        <taxon>Bacillota</taxon>
        <taxon>Clostridia</taxon>
        <taxon>Peptostreptococcales</taxon>
        <taxon>Thermotaleaceae</taxon>
        <taxon>Anaerosolibacter</taxon>
    </lineage>
</organism>
<feature type="transmembrane region" description="Helical" evidence="1">
    <location>
        <begin position="115"/>
        <end position="137"/>
    </location>
</feature>
<evidence type="ECO:0000313" key="3">
    <source>
        <dbReference type="Proteomes" id="UP000579281"/>
    </source>
</evidence>
<protein>
    <submittedName>
        <fullName evidence="2">Putative nucleic acid-binding Zn ribbon protein</fullName>
    </submittedName>
</protein>
<dbReference type="AlphaFoldDB" id="A0A841KR43"/>
<sequence length="143" mass="15935">MMGMLMILTIIMLVILMAIRIHDNDKDNPIRSQEDVLEALNEEAQRKTEKHLVRTRTFYFIGAIILIGLVAIFDIASEADLEDIGISILFIYLGVGGLISKAGSLKLPISPTSKLYLIINPILVAMGVLFLIDHYLVTLAFLH</sequence>
<accession>A0A841KR43</accession>
<feature type="transmembrane region" description="Helical" evidence="1">
    <location>
        <begin position="6"/>
        <end position="22"/>
    </location>
</feature>
<keyword evidence="1" id="KW-0472">Membrane</keyword>
<dbReference type="Proteomes" id="UP000579281">
    <property type="component" value="Unassembled WGS sequence"/>
</dbReference>
<dbReference type="EMBL" id="JACHEN010000011">
    <property type="protein sequence ID" value="MBB6215976.1"/>
    <property type="molecule type" value="Genomic_DNA"/>
</dbReference>
<evidence type="ECO:0000256" key="1">
    <source>
        <dbReference type="SAM" id="Phobius"/>
    </source>
</evidence>